<comment type="cofactor">
    <cofactor evidence="1">
        <name>[4Fe-4S] cluster</name>
        <dbReference type="ChEBI" id="CHEBI:49883"/>
    </cofactor>
</comment>
<dbReference type="KEGG" id="nao:Y958_24565"/>
<evidence type="ECO:0000256" key="6">
    <source>
        <dbReference type="ARBA" id="ARBA00023004"/>
    </source>
</evidence>
<dbReference type="PROSITE" id="PS51332">
    <property type="entry name" value="B12_BINDING"/>
    <property type="match status" value="1"/>
</dbReference>
<dbReference type="SFLD" id="SFLDS00029">
    <property type="entry name" value="Radical_SAM"/>
    <property type="match status" value="1"/>
</dbReference>
<dbReference type="GO" id="GO:0003824">
    <property type="term" value="F:catalytic activity"/>
    <property type="evidence" value="ECO:0007669"/>
    <property type="project" value="InterPro"/>
</dbReference>
<proteinExistence type="predicted"/>
<evidence type="ECO:0000313" key="11">
    <source>
        <dbReference type="Proteomes" id="UP000197153"/>
    </source>
</evidence>
<organism evidence="10 11">
    <name type="scientific">Nitrospirillum viridazoti CBAmc</name>
    <dbReference type="NCBI Taxonomy" id="1441467"/>
    <lineage>
        <taxon>Bacteria</taxon>
        <taxon>Pseudomonadati</taxon>
        <taxon>Pseudomonadota</taxon>
        <taxon>Alphaproteobacteria</taxon>
        <taxon>Rhodospirillales</taxon>
        <taxon>Azospirillaceae</taxon>
        <taxon>Nitrospirillum</taxon>
        <taxon>Nitrospirillum viridazoti</taxon>
    </lineage>
</organism>
<dbReference type="GO" id="GO:0031419">
    <property type="term" value="F:cobalamin binding"/>
    <property type="evidence" value="ECO:0007669"/>
    <property type="project" value="InterPro"/>
</dbReference>
<accession>A0A248JZW7</accession>
<evidence type="ECO:0000313" key="10">
    <source>
        <dbReference type="EMBL" id="ASG24100.1"/>
    </source>
</evidence>
<dbReference type="Gene3D" id="3.80.30.20">
    <property type="entry name" value="tm_1862 like domain"/>
    <property type="match status" value="1"/>
</dbReference>
<feature type="domain" description="Radical SAM core" evidence="9">
    <location>
        <begin position="187"/>
        <end position="424"/>
    </location>
</feature>
<sequence length="479" mass="54077">MFDFWWIMAIRHKVVLYNPAAVFHTMPLGLLAIGSNLDSARFDVRIVDARIEADPLGAVLRAIDGALCFGVTMLTGRPLGDALAVLRAVKRARPDLTTVAGGWHPSLFPVETLDEPSIDITVAGQGERTFAEIMDRLAEGDDVEGIAGVAYRDGDRVVRTKARHLESLDAFAPPNFDLIPVERYFELKGRRQLDYIGSIGCNFRCAFCADPFVYGRDWKATSASRMGVEIEALWRRYRFTDLNFQDETYFTHRHRVADICEEFLRRGLDFTWAGTMRADQGVRLPDEIWRLCVRSGLRRVLVGVETGSHEMMKRIKKDTTIDAILETAAKCRQHDVAVIFSFIVGFPEETEAQVEATLGLIKTLRAMSPKFETPLFYYKPYPGSALAAAVADQTPRTLDDWARFDYVAGPAGTWVPPHLYRRIERFKFYNKYAAGPVATGQGAGRLLRRVARWRIDHDVYAAPVEKFLVQHLRPEPSLS</sequence>
<keyword evidence="3" id="KW-0808">Transferase</keyword>
<dbReference type="CDD" id="cd01335">
    <property type="entry name" value="Radical_SAM"/>
    <property type="match status" value="1"/>
</dbReference>
<dbReference type="InterPro" id="IPR023404">
    <property type="entry name" value="rSAM_horseshoe"/>
</dbReference>
<dbReference type="EMBL" id="CP022112">
    <property type="protein sequence ID" value="ASG24100.1"/>
    <property type="molecule type" value="Genomic_DNA"/>
</dbReference>
<dbReference type="SMART" id="SM00729">
    <property type="entry name" value="Elp3"/>
    <property type="match status" value="1"/>
</dbReference>
<reference evidence="10 11" key="1">
    <citation type="submission" date="2017-06" db="EMBL/GenBank/DDBJ databases">
        <title>Complete genome sequence of Nitrospirillum amazonense strain CBAmC, an endophytic nitrogen-fixing and plant growth-promoting bacterium, isolated from sugarcane.</title>
        <authorList>
            <person name="Schwab S."/>
            <person name="dos Santos Teixeira K.R."/>
            <person name="Simoes Araujo J.L."/>
            <person name="Soares Vidal M."/>
            <person name="Borges de Freitas H.R."/>
            <person name="Rivello Crivelaro A.L."/>
            <person name="Bueno de Camargo Nunes A."/>
            <person name="dos Santos C.M."/>
            <person name="Palmeira da Silva Rosa D."/>
            <person name="da Silva Padilha D."/>
            <person name="da Silva E."/>
            <person name="Araujo Terra L."/>
            <person name="Soares Mendes V."/>
            <person name="Farinelli L."/>
            <person name="Magalhaes Cruz L."/>
            <person name="Baldani J.I."/>
        </authorList>
    </citation>
    <scope>NUCLEOTIDE SEQUENCE [LARGE SCALE GENOMIC DNA]</scope>
    <source>
        <strain evidence="10 11">CBAmC</strain>
    </source>
</reference>
<dbReference type="InterPro" id="IPR006158">
    <property type="entry name" value="Cobalamin-bd"/>
</dbReference>
<dbReference type="InterPro" id="IPR034466">
    <property type="entry name" value="Methyltransferase_Class_B"/>
</dbReference>
<keyword evidence="5" id="KW-0479">Metal-binding</keyword>
<evidence type="ECO:0000256" key="5">
    <source>
        <dbReference type="ARBA" id="ARBA00022723"/>
    </source>
</evidence>
<keyword evidence="7" id="KW-0411">Iron-sulfur</keyword>
<dbReference type="CDD" id="cd02068">
    <property type="entry name" value="radical_SAM_B12_BD"/>
    <property type="match status" value="1"/>
</dbReference>
<keyword evidence="4" id="KW-0949">S-adenosyl-L-methionine</keyword>
<gene>
    <name evidence="10" type="ORF">Y958_24565</name>
</gene>
<dbReference type="InterPro" id="IPR007197">
    <property type="entry name" value="rSAM"/>
</dbReference>
<dbReference type="SFLD" id="SFLDG01082">
    <property type="entry name" value="B12-binding_domain_containing"/>
    <property type="match status" value="1"/>
</dbReference>
<evidence type="ECO:0000259" key="9">
    <source>
        <dbReference type="PROSITE" id="PS51918"/>
    </source>
</evidence>
<protein>
    <submittedName>
        <fullName evidence="10">B12-binding domain-containing radical SAM protein</fullName>
    </submittedName>
</protein>
<name>A0A248JZW7_9PROT</name>
<evidence type="ECO:0000256" key="4">
    <source>
        <dbReference type="ARBA" id="ARBA00022691"/>
    </source>
</evidence>
<dbReference type="GO" id="GO:0046872">
    <property type="term" value="F:metal ion binding"/>
    <property type="evidence" value="ECO:0007669"/>
    <property type="project" value="UniProtKB-KW"/>
</dbReference>
<evidence type="ECO:0000256" key="3">
    <source>
        <dbReference type="ARBA" id="ARBA00022679"/>
    </source>
</evidence>
<dbReference type="Pfam" id="PF02310">
    <property type="entry name" value="B12-binding"/>
    <property type="match status" value="1"/>
</dbReference>
<dbReference type="GO" id="GO:0051539">
    <property type="term" value="F:4 iron, 4 sulfur cluster binding"/>
    <property type="evidence" value="ECO:0007669"/>
    <property type="project" value="UniProtKB-KW"/>
</dbReference>
<dbReference type="Gene3D" id="3.40.50.280">
    <property type="entry name" value="Cobalamin-binding domain"/>
    <property type="match status" value="1"/>
</dbReference>
<dbReference type="InterPro" id="IPR006638">
    <property type="entry name" value="Elp3/MiaA/NifB-like_rSAM"/>
</dbReference>
<keyword evidence="11" id="KW-1185">Reference proteome</keyword>
<dbReference type="PROSITE" id="PS51918">
    <property type="entry name" value="RADICAL_SAM"/>
    <property type="match status" value="1"/>
</dbReference>
<dbReference type="Proteomes" id="UP000197153">
    <property type="component" value="Chromosome 3"/>
</dbReference>
<feature type="domain" description="B12-binding" evidence="8">
    <location>
        <begin position="11"/>
        <end position="144"/>
    </location>
</feature>
<keyword evidence="2" id="KW-0489">Methyltransferase</keyword>
<evidence type="ECO:0000256" key="7">
    <source>
        <dbReference type="ARBA" id="ARBA00023014"/>
    </source>
</evidence>
<dbReference type="AlphaFoldDB" id="A0A248JZW7"/>
<keyword evidence="6" id="KW-0408">Iron</keyword>
<dbReference type="Pfam" id="PF04055">
    <property type="entry name" value="Radical_SAM"/>
    <property type="match status" value="1"/>
</dbReference>
<evidence type="ECO:0000259" key="8">
    <source>
        <dbReference type="PROSITE" id="PS51332"/>
    </source>
</evidence>
<dbReference type="SUPFAM" id="SSF102114">
    <property type="entry name" value="Radical SAM enzymes"/>
    <property type="match status" value="1"/>
</dbReference>
<dbReference type="SFLD" id="SFLDG01123">
    <property type="entry name" value="methyltransferase_(Class_B)"/>
    <property type="match status" value="1"/>
</dbReference>
<dbReference type="InterPro" id="IPR051198">
    <property type="entry name" value="BchE-like"/>
</dbReference>
<dbReference type="InterPro" id="IPR058240">
    <property type="entry name" value="rSAM_sf"/>
</dbReference>
<dbReference type="PANTHER" id="PTHR43409">
    <property type="entry name" value="ANAEROBIC MAGNESIUM-PROTOPORPHYRIN IX MONOMETHYL ESTER CYCLASE-RELATED"/>
    <property type="match status" value="1"/>
</dbReference>
<evidence type="ECO:0000256" key="1">
    <source>
        <dbReference type="ARBA" id="ARBA00001966"/>
    </source>
</evidence>
<dbReference type="PANTHER" id="PTHR43409:SF7">
    <property type="entry name" value="BLL1977 PROTEIN"/>
    <property type="match status" value="1"/>
</dbReference>
<evidence type="ECO:0000256" key="2">
    <source>
        <dbReference type="ARBA" id="ARBA00022603"/>
    </source>
</evidence>